<dbReference type="EMBL" id="JACGCM010002212">
    <property type="protein sequence ID" value="KAF6143191.1"/>
    <property type="molecule type" value="Genomic_DNA"/>
</dbReference>
<evidence type="ECO:0000313" key="4">
    <source>
        <dbReference type="Proteomes" id="UP000541444"/>
    </source>
</evidence>
<reference evidence="3 4" key="1">
    <citation type="journal article" date="2020" name="IScience">
        <title>Genome Sequencing of the Endangered Kingdonia uniflora (Circaeasteraceae, Ranunculales) Reveals Potential Mechanisms of Evolutionary Specialization.</title>
        <authorList>
            <person name="Sun Y."/>
            <person name="Deng T."/>
            <person name="Zhang A."/>
            <person name="Moore M.J."/>
            <person name="Landis J.B."/>
            <person name="Lin N."/>
            <person name="Zhang H."/>
            <person name="Zhang X."/>
            <person name="Huang J."/>
            <person name="Zhang X."/>
            <person name="Sun H."/>
            <person name="Wang H."/>
        </authorList>
    </citation>
    <scope>NUCLEOTIDE SEQUENCE [LARGE SCALE GENOMIC DNA]</scope>
    <source>
        <strain evidence="3">TB1705</strain>
        <tissue evidence="3">Leaf</tissue>
    </source>
</reference>
<evidence type="ECO:0000256" key="1">
    <source>
        <dbReference type="SAM" id="Phobius"/>
    </source>
</evidence>
<accession>A0A7J7P580</accession>
<name>A0A7J7P580_9MAGN</name>
<keyword evidence="1" id="KW-1133">Transmembrane helix</keyword>
<evidence type="ECO:0000313" key="3">
    <source>
        <dbReference type="EMBL" id="KAF6174284.1"/>
    </source>
</evidence>
<sequence length="89" mass="10090">MVDCGFYCSCVAEFSCVVNLKCSLGRGSLGGIVFGLQTLIVVDVVEFLVLFMIDLEFRKSIRGTHFRWGAVWTVSPRLPYRALFCYLRL</sequence>
<dbReference type="AlphaFoldDB" id="A0A7J7P580"/>
<evidence type="ECO:0000313" key="2">
    <source>
        <dbReference type="EMBL" id="KAF6143191.1"/>
    </source>
</evidence>
<gene>
    <name evidence="3" type="ORF">GIB67_021887</name>
    <name evidence="2" type="ORF">GIB67_035605</name>
</gene>
<dbReference type="EMBL" id="JACGCM010000280">
    <property type="protein sequence ID" value="KAF6174284.1"/>
    <property type="molecule type" value="Genomic_DNA"/>
</dbReference>
<keyword evidence="1" id="KW-0812">Transmembrane</keyword>
<dbReference type="Proteomes" id="UP000541444">
    <property type="component" value="Unassembled WGS sequence"/>
</dbReference>
<protein>
    <submittedName>
        <fullName evidence="3">Uncharacterized protein</fullName>
    </submittedName>
</protein>
<keyword evidence="4" id="KW-1185">Reference proteome</keyword>
<keyword evidence="1" id="KW-0472">Membrane</keyword>
<organism evidence="3 4">
    <name type="scientific">Kingdonia uniflora</name>
    <dbReference type="NCBI Taxonomy" id="39325"/>
    <lineage>
        <taxon>Eukaryota</taxon>
        <taxon>Viridiplantae</taxon>
        <taxon>Streptophyta</taxon>
        <taxon>Embryophyta</taxon>
        <taxon>Tracheophyta</taxon>
        <taxon>Spermatophyta</taxon>
        <taxon>Magnoliopsida</taxon>
        <taxon>Ranunculales</taxon>
        <taxon>Circaeasteraceae</taxon>
        <taxon>Kingdonia</taxon>
    </lineage>
</organism>
<proteinExistence type="predicted"/>
<comment type="caution">
    <text evidence="3">The sequence shown here is derived from an EMBL/GenBank/DDBJ whole genome shotgun (WGS) entry which is preliminary data.</text>
</comment>
<feature type="transmembrane region" description="Helical" evidence="1">
    <location>
        <begin position="29"/>
        <end position="53"/>
    </location>
</feature>